<organism evidence="1 2">
    <name type="scientific">Shimazuella alba</name>
    <dbReference type="NCBI Taxonomy" id="2690964"/>
    <lineage>
        <taxon>Bacteria</taxon>
        <taxon>Bacillati</taxon>
        <taxon>Bacillota</taxon>
        <taxon>Bacilli</taxon>
        <taxon>Bacillales</taxon>
        <taxon>Thermoactinomycetaceae</taxon>
        <taxon>Shimazuella</taxon>
    </lineage>
</organism>
<proteinExistence type="predicted"/>
<dbReference type="Proteomes" id="UP000430692">
    <property type="component" value="Unassembled WGS sequence"/>
</dbReference>
<name>A0A6I4W083_9BACL</name>
<protein>
    <submittedName>
        <fullName evidence="1">Uncharacterized protein</fullName>
    </submittedName>
</protein>
<accession>A0A6I4W083</accession>
<sequence length="212" mass="24370">MTLSDKIKRQVSEALLGKDLKRVSSLMKKDLKNGGDPKYWFDALSGEVADTIITLSLLLTVWFESRKNTSQDKSLQLSVEMREVIAQLVAYLPIHKEIQKGNPFAIIDFVNWGSQVRKKWKATPVRAITGVTPEAAQQFNMSLETILKNMGNELVKVLDDWKQRQNPQRTIWMMGEVTTYLEEIPEYLEVLNMMAKSDRRVTLALEKLLKKK</sequence>
<keyword evidence="2" id="KW-1185">Reference proteome</keyword>
<dbReference type="AlphaFoldDB" id="A0A6I4W083"/>
<dbReference type="EMBL" id="WUUL01000016">
    <property type="protein sequence ID" value="MXQ55640.1"/>
    <property type="molecule type" value="Genomic_DNA"/>
</dbReference>
<gene>
    <name evidence="1" type="ORF">GSM42_18305</name>
</gene>
<reference evidence="1 2" key="1">
    <citation type="submission" date="2019-12" db="EMBL/GenBank/DDBJ databases">
        <title>Whole-genome analyses of novel actinobacteria.</title>
        <authorList>
            <person name="Sahin N."/>
            <person name="Saygin H."/>
        </authorList>
    </citation>
    <scope>NUCLEOTIDE SEQUENCE [LARGE SCALE GENOMIC DNA]</scope>
    <source>
        <strain evidence="1 2">KC615</strain>
    </source>
</reference>
<evidence type="ECO:0000313" key="2">
    <source>
        <dbReference type="Proteomes" id="UP000430692"/>
    </source>
</evidence>
<evidence type="ECO:0000313" key="1">
    <source>
        <dbReference type="EMBL" id="MXQ55640.1"/>
    </source>
</evidence>
<dbReference type="RefSeq" id="WP_160802983.1">
    <property type="nucleotide sequence ID" value="NZ_WUUL01000016.1"/>
</dbReference>
<comment type="caution">
    <text evidence="1">The sequence shown here is derived from an EMBL/GenBank/DDBJ whole genome shotgun (WGS) entry which is preliminary data.</text>
</comment>